<evidence type="ECO:0000313" key="2">
    <source>
        <dbReference type="EMBL" id="SVC31525.1"/>
    </source>
</evidence>
<dbReference type="AlphaFoldDB" id="A0A382L6U3"/>
<name>A0A382L6U3_9ZZZZ</name>
<organism evidence="2">
    <name type="scientific">marine metagenome</name>
    <dbReference type="NCBI Taxonomy" id="408172"/>
    <lineage>
        <taxon>unclassified sequences</taxon>
        <taxon>metagenomes</taxon>
        <taxon>ecological metagenomes</taxon>
    </lineage>
</organism>
<protein>
    <submittedName>
        <fullName evidence="2">Uncharacterized protein</fullName>
    </submittedName>
</protein>
<feature type="region of interest" description="Disordered" evidence="1">
    <location>
        <begin position="1"/>
        <end position="36"/>
    </location>
</feature>
<accession>A0A382L6U3</accession>
<reference evidence="2" key="1">
    <citation type="submission" date="2018-05" db="EMBL/GenBank/DDBJ databases">
        <authorList>
            <person name="Lanie J.A."/>
            <person name="Ng W.-L."/>
            <person name="Kazmierczak K.M."/>
            <person name="Andrzejewski T.M."/>
            <person name="Davidsen T.M."/>
            <person name="Wayne K.J."/>
            <person name="Tettelin H."/>
            <person name="Glass J.I."/>
            <person name="Rusch D."/>
            <person name="Podicherti R."/>
            <person name="Tsui H.-C.T."/>
            <person name="Winkler M.E."/>
        </authorList>
    </citation>
    <scope>NUCLEOTIDE SEQUENCE</scope>
</reference>
<sequence length="60" mass="6706">MERRADAAEFHPRSLYASRPLPGSDDENNVSALINDGKDTKPSFLTLSWIQIEMGFKNPA</sequence>
<proteinExistence type="predicted"/>
<evidence type="ECO:0000256" key="1">
    <source>
        <dbReference type="SAM" id="MobiDB-lite"/>
    </source>
</evidence>
<gene>
    <name evidence="2" type="ORF">METZ01_LOCUS284379</name>
</gene>
<dbReference type="EMBL" id="UINC01084669">
    <property type="protein sequence ID" value="SVC31525.1"/>
    <property type="molecule type" value="Genomic_DNA"/>
</dbReference>
<feature type="compositionally biased region" description="Basic and acidic residues" evidence="1">
    <location>
        <begin position="1"/>
        <end position="12"/>
    </location>
</feature>